<gene>
    <name evidence="2" type="ORF">GCM10011492_00350</name>
</gene>
<feature type="chain" id="PRO_5036719666" evidence="1">
    <location>
        <begin position="28"/>
        <end position="291"/>
    </location>
</feature>
<protein>
    <submittedName>
        <fullName evidence="2">Serine protease</fullName>
    </submittedName>
</protein>
<dbReference type="InterPro" id="IPR043504">
    <property type="entry name" value="Peptidase_S1_PA_chymotrypsin"/>
</dbReference>
<sequence>MKVLRHAALATAMLSCAGIATTAPASAHTVPEATKSVASTKAAASDSLAGTIALDNCSGSLVRYAQSTGTDHALMLTNGHCYEGGMPDAGEVITDRPSTRTGKLLNADGDPVGTVAADRLLYSTMTGTDISLYELDATYDEITADTGIAALTLASSKPADKTSITVASGYWQRTWHCEVNGFVDTLKEADWTMHDSVRYSMPGCDIIGGSSGSPVLDDASGEVVAVNNTINEDGEQCTMNNPCEVNEDGTTTATQGEGYAQETYWITTCLAADRSLDLTVAGCLLTKPAAG</sequence>
<feature type="signal peptide" evidence="1">
    <location>
        <begin position="1"/>
        <end position="27"/>
    </location>
</feature>
<dbReference type="PROSITE" id="PS51257">
    <property type="entry name" value="PROKAR_LIPOPROTEIN"/>
    <property type="match status" value="1"/>
</dbReference>
<dbReference type="EMBL" id="BMHI01000001">
    <property type="protein sequence ID" value="GGB14634.1"/>
    <property type="molecule type" value="Genomic_DNA"/>
</dbReference>
<keyword evidence="1" id="KW-0732">Signal</keyword>
<keyword evidence="2" id="KW-0645">Protease</keyword>
<dbReference type="Gene3D" id="2.40.10.10">
    <property type="entry name" value="Trypsin-like serine proteases"/>
    <property type="match status" value="2"/>
</dbReference>
<dbReference type="SUPFAM" id="SSF50494">
    <property type="entry name" value="Trypsin-like serine proteases"/>
    <property type="match status" value="1"/>
</dbReference>
<proteinExistence type="predicted"/>
<evidence type="ECO:0000313" key="2">
    <source>
        <dbReference type="EMBL" id="GGB14634.1"/>
    </source>
</evidence>
<reference evidence="2" key="1">
    <citation type="journal article" date="2014" name="Int. J. Syst. Evol. Microbiol.">
        <title>Complete genome sequence of Corynebacterium casei LMG S-19264T (=DSM 44701T), isolated from a smear-ripened cheese.</title>
        <authorList>
            <consortium name="US DOE Joint Genome Institute (JGI-PGF)"/>
            <person name="Walter F."/>
            <person name="Albersmeier A."/>
            <person name="Kalinowski J."/>
            <person name="Ruckert C."/>
        </authorList>
    </citation>
    <scope>NUCLEOTIDE SEQUENCE</scope>
    <source>
        <strain evidence="2">CGMCC 1.15085</strain>
    </source>
</reference>
<dbReference type="RefSeq" id="WP_188834973.1">
    <property type="nucleotide sequence ID" value="NZ_BMHI01000001.1"/>
</dbReference>
<evidence type="ECO:0000256" key="1">
    <source>
        <dbReference type="SAM" id="SignalP"/>
    </source>
</evidence>
<dbReference type="GO" id="GO:0006508">
    <property type="term" value="P:proteolysis"/>
    <property type="evidence" value="ECO:0007669"/>
    <property type="project" value="UniProtKB-KW"/>
</dbReference>
<dbReference type="Proteomes" id="UP000636793">
    <property type="component" value="Unassembled WGS sequence"/>
</dbReference>
<dbReference type="AlphaFoldDB" id="A0A916SUN1"/>
<keyword evidence="3" id="KW-1185">Reference proteome</keyword>
<dbReference type="Pfam" id="PF13365">
    <property type="entry name" value="Trypsin_2"/>
    <property type="match status" value="1"/>
</dbReference>
<evidence type="ECO:0000313" key="3">
    <source>
        <dbReference type="Proteomes" id="UP000636793"/>
    </source>
</evidence>
<name>A0A916SUN1_9MICO</name>
<dbReference type="InterPro" id="IPR009003">
    <property type="entry name" value="Peptidase_S1_PA"/>
</dbReference>
<accession>A0A916SUN1</accession>
<comment type="caution">
    <text evidence="2">The sequence shown here is derived from an EMBL/GenBank/DDBJ whole genome shotgun (WGS) entry which is preliminary data.</text>
</comment>
<reference evidence="2" key="2">
    <citation type="submission" date="2020-09" db="EMBL/GenBank/DDBJ databases">
        <authorList>
            <person name="Sun Q."/>
            <person name="Zhou Y."/>
        </authorList>
    </citation>
    <scope>NUCLEOTIDE SEQUENCE</scope>
    <source>
        <strain evidence="2">CGMCC 1.15085</strain>
    </source>
</reference>
<keyword evidence="2" id="KW-0378">Hydrolase</keyword>
<organism evidence="2 3">
    <name type="scientific">Flexivirga endophytica</name>
    <dbReference type="NCBI Taxonomy" id="1849103"/>
    <lineage>
        <taxon>Bacteria</taxon>
        <taxon>Bacillati</taxon>
        <taxon>Actinomycetota</taxon>
        <taxon>Actinomycetes</taxon>
        <taxon>Micrococcales</taxon>
        <taxon>Dermacoccaceae</taxon>
        <taxon>Flexivirga</taxon>
    </lineage>
</organism>
<dbReference type="GO" id="GO:0008233">
    <property type="term" value="F:peptidase activity"/>
    <property type="evidence" value="ECO:0007669"/>
    <property type="project" value="UniProtKB-KW"/>
</dbReference>